<dbReference type="EMBL" id="JABFCX010000003">
    <property type="protein sequence ID" value="NNU16466.1"/>
    <property type="molecule type" value="Genomic_DNA"/>
</dbReference>
<proteinExistence type="predicted"/>
<organism evidence="3 4">
    <name type="scientific">Parvularcula mediterranea</name>
    <dbReference type="NCBI Taxonomy" id="2732508"/>
    <lineage>
        <taxon>Bacteria</taxon>
        <taxon>Pseudomonadati</taxon>
        <taxon>Pseudomonadota</taxon>
        <taxon>Alphaproteobacteria</taxon>
        <taxon>Parvularculales</taxon>
        <taxon>Parvularculaceae</taxon>
        <taxon>Parvularcula</taxon>
    </lineage>
</organism>
<dbReference type="InterPro" id="IPR011006">
    <property type="entry name" value="CheY-like_superfamily"/>
</dbReference>
<dbReference type="SUPFAM" id="SSF52172">
    <property type="entry name" value="CheY-like"/>
    <property type="match status" value="1"/>
</dbReference>
<dbReference type="InterPro" id="IPR001789">
    <property type="entry name" value="Sig_transdc_resp-reg_receiver"/>
</dbReference>
<comment type="caution">
    <text evidence="3">The sequence shown here is derived from an EMBL/GenBank/DDBJ whole genome shotgun (WGS) entry which is preliminary data.</text>
</comment>
<keyword evidence="1" id="KW-0597">Phosphoprotein</keyword>
<sequence length="141" mass="15275">MSSGFQRQRPLLKGQKGWDNCLEDQRILIVEDEFLIAIDLSDLLERHGADVEIAGSVSDGFAALDPSEGRFSMALLDVMVGSTEVTPLALAMRQMAIPFVFHSGHAAESPWLQKTFPDAPALAKPAREAEILEALCGLIPG</sequence>
<evidence type="ECO:0000313" key="3">
    <source>
        <dbReference type="EMBL" id="NNU16466.1"/>
    </source>
</evidence>
<feature type="modified residue" description="4-aspartylphosphate" evidence="1">
    <location>
        <position position="77"/>
    </location>
</feature>
<evidence type="ECO:0000313" key="4">
    <source>
        <dbReference type="Proteomes" id="UP000536835"/>
    </source>
</evidence>
<feature type="domain" description="Response regulatory" evidence="2">
    <location>
        <begin position="26"/>
        <end position="141"/>
    </location>
</feature>
<gene>
    <name evidence="3" type="ORF">HK107_09055</name>
</gene>
<dbReference type="Proteomes" id="UP000536835">
    <property type="component" value="Unassembled WGS sequence"/>
</dbReference>
<accession>A0A7Y3RMT1</accession>
<dbReference type="Gene3D" id="3.40.50.2300">
    <property type="match status" value="1"/>
</dbReference>
<reference evidence="3 4" key="1">
    <citation type="submission" date="2020-05" db="EMBL/GenBank/DDBJ databases">
        <title>Parvularcula mediterraneae sp. nov., isolated from polypropylene straw from shallow seawater of the seashore of Laganas in Zakynthos island, Greece.</title>
        <authorList>
            <person name="Szabo I."/>
            <person name="Al-Omari J."/>
            <person name="Rado J."/>
            <person name="Szerdahelyi G.S."/>
        </authorList>
    </citation>
    <scope>NUCLEOTIDE SEQUENCE [LARGE SCALE GENOMIC DNA]</scope>
    <source>
        <strain evidence="3 4">ZS-1/3</strain>
    </source>
</reference>
<keyword evidence="4" id="KW-1185">Reference proteome</keyword>
<name>A0A7Y3RMT1_9PROT</name>
<evidence type="ECO:0000256" key="1">
    <source>
        <dbReference type="PROSITE-ProRule" id="PRU00169"/>
    </source>
</evidence>
<dbReference type="AlphaFoldDB" id="A0A7Y3RMT1"/>
<evidence type="ECO:0000259" key="2">
    <source>
        <dbReference type="PROSITE" id="PS50110"/>
    </source>
</evidence>
<dbReference type="PROSITE" id="PS50110">
    <property type="entry name" value="RESPONSE_REGULATORY"/>
    <property type="match status" value="1"/>
</dbReference>
<protein>
    <recommendedName>
        <fullName evidence="2">Response regulatory domain-containing protein</fullName>
    </recommendedName>
</protein>
<dbReference type="GO" id="GO:0000160">
    <property type="term" value="P:phosphorelay signal transduction system"/>
    <property type="evidence" value="ECO:0007669"/>
    <property type="project" value="InterPro"/>
</dbReference>